<evidence type="ECO:0000256" key="4">
    <source>
        <dbReference type="ARBA" id="ARBA00023155"/>
    </source>
</evidence>
<dbReference type="GO" id="GO:0000977">
    <property type="term" value="F:RNA polymerase II transcription regulatory region sequence-specific DNA binding"/>
    <property type="evidence" value="ECO:0007669"/>
    <property type="project" value="TreeGrafter"/>
</dbReference>
<gene>
    <name evidence="11" type="primary">107365327</name>
</gene>
<dbReference type="SMART" id="SM00389">
    <property type="entry name" value="HOX"/>
    <property type="match status" value="1"/>
</dbReference>
<dbReference type="CDD" id="cd00086">
    <property type="entry name" value="homeodomain"/>
    <property type="match status" value="1"/>
</dbReference>
<dbReference type="GO" id="GO:0000981">
    <property type="term" value="F:DNA-binding transcription factor activity, RNA polymerase II-specific"/>
    <property type="evidence" value="ECO:0007669"/>
    <property type="project" value="InterPro"/>
</dbReference>
<evidence type="ECO:0000256" key="5">
    <source>
        <dbReference type="ARBA" id="ARBA00023242"/>
    </source>
</evidence>
<dbReference type="InterPro" id="IPR001356">
    <property type="entry name" value="HD"/>
</dbReference>
<sequence>MKMSDCNSEKLVEIKSEVKPSKSTSLSFGINQILSNKSTSPTTTPTQPLTPLTLSTSPTNSPVNLSHSHHHPWLHSYAFPSFREHPTIKCQLRKHKSNRKPRTPFTNQQLIALERKFRSKRYLSIAERADFSSSLNLTETQVKIWFQNRRAKDKRLADAEQEKFNFVRDSIAPFSPFGVQFYPTIHQNHHQQPPPAHIGKVIYPMQLIN</sequence>
<evidence type="ECO:0000313" key="11">
    <source>
        <dbReference type="EnsemblMetazoa" id="tetur14g02160.1"/>
    </source>
</evidence>
<dbReference type="InterPro" id="IPR017970">
    <property type="entry name" value="Homeobox_CS"/>
</dbReference>
<evidence type="ECO:0000256" key="1">
    <source>
        <dbReference type="ARBA" id="ARBA00004123"/>
    </source>
</evidence>
<dbReference type="PROSITE" id="PS00027">
    <property type="entry name" value="HOMEOBOX_1"/>
    <property type="match status" value="1"/>
</dbReference>
<dbReference type="PANTHER" id="PTHR24338:SF0">
    <property type="entry name" value="MUSCLE SEGMENTATION HOMEOBOX"/>
    <property type="match status" value="1"/>
</dbReference>
<dbReference type="AlphaFoldDB" id="T1KLE5"/>
<dbReference type="PANTHER" id="PTHR24338">
    <property type="entry name" value="HOMEOBOX PROTEIN MSX"/>
    <property type="match status" value="1"/>
</dbReference>
<evidence type="ECO:0000313" key="12">
    <source>
        <dbReference type="Proteomes" id="UP000015104"/>
    </source>
</evidence>
<dbReference type="GO" id="GO:0048598">
    <property type="term" value="P:embryonic morphogenesis"/>
    <property type="evidence" value="ECO:0007669"/>
    <property type="project" value="TreeGrafter"/>
</dbReference>
<accession>T1KLE5</accession>
<dbReference type="Gene3D" id="1.10.10.60">
    <property type="entry name" value="Homeodomain-like"/>
    <property type="match status" value="1"/>
</dbReference>
<comment type="similarity">
    <text evidence="6">Belongs to the Msh homeobox family.</text>
</comment>
<evidence type="ECO:0000256" key="2">
    <source>
        <dbReference type="ARBA" id="ARBA00022473"/>
    </source>
</evidence>
<keyword evidence="3 7" id="KW-0238">DNA-binding</keyword>
<dbReference type="OrthoDB" id="6159439at2759"/>
<keyword evidence="5 7" id="KW-0539">Nucleus</keyword>
<organism evidence="11 12">
    <name type="scientific">Tetranychus urticae</name>
    <name type="common">Two-spotted spider mite</name>
    <dbReference type="NCBI Taxonomy" id="32264"/>
    <lineage>
        <taxon>Eukaryota</taxon>
        <taxon>Metazoa</taxon>
        <taxon>Ecdysozoa</taxon>
        <taxon>Arthropoda</taxon>
        <taxon>Chelicerata</taxon>
        <taxon>Arachnida</taxon>
        <taxon>Acari</taxon>
        <taxon>Acariformes</taxon>
        <taxon>Trombidiformes</taxon>
        <taxon>Prostigmata</taxon>
        <taxon>Eleutherengona</taxon>
        <taxon>Raphignathae</taxon>
        <taxon>Tetranychoidea</taxon>
        <taxon>Tetranychidae</taxon>
        <taxon>Tetranychus</taxon>
    </lineage>
</organism>
<keyword evidence="12" id="KW-1185">Reference proteome</keyword>
<dbReference type="EMBL" id="CAEY01000211">
    <property type="status" value="NOT_ANNOTATED_CDS"/>
    <property type="molecule type" value="Genomic_DNA"/>
</dbReference>
<dbReference type="Pfam" id="PF00046">
    <property type="entry name" value="Homeodomain"/>
    <property type="match status" value="1"/>
</dbReference>
<evidence type="ECO:0000256" key="9">
    <source>
        <dbReference type="SAM" id="MobiDB-lite"/>
    </source>
</evidence>
<feature type="region of interest" description="Disordered" evidence="9">
    <location>
        <begin position="35"/>
        <end position="63"/>
    </location>
</feature>
<dbReference type="EnsemblMetazoa" id="tetur14g02160.1">
    <property type="protein sequence ID" value="tetur14g02160.1"/>
    <property type="gene ID" value="tetur14g02160"/>
</dbReference>
<reference evidence="12" key="1">
    <citation type="submission" date="2011-08" db="EMBL/GenBank/DDBJ databases">
        <authorList>
            <person name="Rombauts S."/>
        </authorList>
    </citation>
    <scope>NUCLEOTIDE SEQUENCE</scope>
    <source>
        <strain evidence="12">London</strain>
    </source>
</reference>
<feature type="domain" description="Homeobox" evidence="10">
    <location>
        <begin position="96"/>
        <end position="156"/>
    </location>
</feature>
<dbReference type="eggNOG" id="KOG0492">
    <property type="taxonomic scope" value="Eukaryota"/>
</dbReference>
<dbReference type="InterPro" id="IPR050674">
    <property type="entry name" value="Msh_Homeobox_Regulators"/>
</dbReference>
<dbReference type="KEGG" id="tut:107365327"/>
<name>T1KLE5_TETUR</name>
<dbReference type="HOGENOM" id="CLU_072675_3_1_1"/>
<keyword evidence="2" id="KW-0217">Developmental protein</keyword>
<evidence type="ECO:0000256" key="6">
    <source>
        <dbReference type="ARBA" id="ARBA00038425"/>
    </source>
</evidence>
<evidence type="ECO:0000256" key="3">
    <source>
        <dbReference type="ARBA" id="ARBA00023125"/>
    </source>
</evidence>
<dbReference type="PRINTS" id="PR00024">
    <property type="entry name" value="HOMEOBOX"/>
</dbReference>
<proteinExistence type="inferred from homology"/>
<evidence type="ECO:0000256" key="7">
    <source>
        <dbReference type="PROSITE-ProRule" id="PRU00108"/>
    </source>
</evidence>
<dbReference type="OMA" id="QFQMMAQ"/>
<dbReference type="InterPro" id="IPR020479">
    <property type="entry name" value="HD_metazoa"/>
</dbReference>
<comment type="subcellular location">
    <subcellularLocation>
        <location evidence="1 7 8">Nucleus</location>
    </subcellularLocation>
</comment>
<feature type="DNA-binding region" description="Homeobox" evidence="7">
    <location>
        <begin position="98"/>
        <end position="157"/>
    </location>
</feature>
<reference evidence="11" key="2">
    <citation type="submission" date="2015-06" db="UniProtKB">
        <authorList>
            <consortium name="EnsemblMetazoa"/>
        </authorList>
    </citation>
    <scope>IDENTIFICATION</scope>
</reference>
<dbReference type="PROSITE" id="PS50071">
    <property type="entry name" value="HOMEOBOX_2"/>
    <property type="match status" value="1"/>
</dbReference>
<dbReference type="SUPFAM" id="SSF46689">
    <property type="entry name" value="Homeodomain-like"/>
    <property type="match status" value="1"/>
</dbReference>
<dbReference type="InterPro" id="IPR009057">
    <property type="entry name" value="Homeodomain-like_sf"/>
</dbReference>
<keyword evidence="4 7" id="KW-0371">Homeobox</keyword>
<dbReference type="Proteomes" id="UP000015104">
    <property type="component" value="Unassembled WGS sequence"/>
</dbReference>
<evidence type="ECO:0000256" key="8">
    <source>
        <dbReference type="RuleBase" id="RU000682"/>
    </source>
</evidence>
<dbReference type="GO" id="GO:0005634">
    <property type="term" value="C:nucleus"/>
    <property type="evidence" value="ECO:0007669"/>
    <property type="project" value="UniProtKB-SubCell"/>
</dbReference>
<protein>
    <recommendedName>
        <fullName evidence="10">Homeobox domain-containing protein</fullName>
    </recommendedName>
</protein>
<evidence type="ECO:0000259" key="10">
    <source>
        <dbReference type="PROSITE" id="PS50071"/>
    </source>
</evidence>